<sequence length="194" mass="23408">MKNTNNELNYYRKLELKNEVNKFIFDSINCSETSNLHINDVGKWILYKHTCINGNSYTHYYKEISDIESDYVNELLNLVDNDVNYMMKKVIIISFEKTDLDNENKVYLIHYQNDSGNFGYYIEDTLPNHNIEKLNHYYNKLDYIANYKMNMNKVNIKQLSIYLQMLIKCLELSSNYIYYVERDDKEYLELVKKK</sequence>
<proteinExistence type="predicted"/>
<keyword evidence="2" id="KW-1185">Reference proteome</keyword>
<reference evidence="2" key="1">
    <citation type="submission" date="2016-10" db="EMBL/GenBank/DDBJ databases">
        <authorList>
            <person name="Varghese N."/>
            <person name="Submissions S."/>
        </authorList>
    </citation>
    <scope>NUCLEOTIDE SEQUENCE [LARGE SCALE GENOMIC DNA]</scope>
    <source>
        <strain evidence="2">DSM 1551</strain>
    </source>
</reference>
<organism evidence="1 2">
    <name type="scientific">Thomasclavelia cocleata</name>
    <dbReference type="NCBI Taxonomy" id="69824"/>
    <lineage>
        <taxon>Bacteria</taxon>
        <taxon>Bacillati</taxon>
        <taxon>Bacillota</taxon>
        <taxon>Erysipelotrichia</taxon>
        <taxon>Erysipelotrichales</taxon>
        <taxon>Coprobacillaceae</taxon>
        <taxon>Thomasclavelia</taxon>
    </lineage>
</organism>
<accession>A0A1I0BIR6</accession>
<gene>
    <name evidence="1" type="ORF">SAMN04489758_101119</name>
</gene>
<dbReference type="Proteomes" id="UP000198558">
    <property type="component" value="Unassembled WGS sequence"/>
</dbReference>
<dbReference type="EMBL" id="FOIN01000001">
    <property type="protein sequence ID" value="SET06137.1"/>
    <property type="molecule type" value="Genomic_DNA"/>
</dbReference>
<name>A0A1I0BIR6_9FIRM</name>
<dbReference type="GeneID" id="78287164"/>
<evidence type="ECO:0000313" key="2">
    <source>
        <dbReference type="Proteomes" id="UP000198558"/>
    </source>
</evidence>
<evidence type="ECO:0000313" key="1">
    <source>
        <dbReference type="EMBL" id="SET06137.1"/>
    </source>
</evidence>
<dbReference type="AlphaFoldDB" id="A0A1I0BIR6"/>
<protein>
    <submittedName>
        <fullName evidence="1">Uncharacterized protein</fullName>
    </submittedName>
</protein>
<dbReference type="RefSeq" id="WP_092351414.1">
    <property type="nucleotide sequence ID" value="NZ_FOIN01000001.1"/>
</dbReference>